<feature type="compositionally biased region" description="Polar residues" evidence="1">
    <location>
        <begin position="231"/>
        <end position="244"/>
    </location>
</feature>
<dbReference type="OrthoDB" id="10648022at2759"/>
<dbReference type="VEuPathDB" id="AmoebaDB:DICPUDRAFT_149126"/>
<dbReference type="KEGG" id="dpp:DICPUDRAFT_149126"/>
<evidence type="ECO:0000313" key="2">
    <source>
        <dbReference type="EMBL" id="EGC38234.1"/>
    </source>
</evidence>
<dbReference type="OMA" id="KNEYTIF"/>
<feature type="compositionally biased region" description="Low complexity" evidence="1">
    <location>
        <begin position="38"/>
        <end position="52"/>
    </location>
</feature>
<feature type="compositionally biased region" description="Polar residues" evidence="1">
    <location>
        <begin position="157"/>
        <end position="172"/>
    </location>
</feature>
<dbReference type="EMBL" id="GL870981">
    <property type="protein sequence ID" value="EGC38234.1"/>
    <property type="molecule type" value="Genomic_DNA"/>
</dbReference>
<dbReference type="GeneID" id="10502543"/>
<feature type="region of interest" description="Disordered" evidence="1">
    <location>
        <begin position="218"/>
        <end position="254"/>
    </location>
</feature>
<proteinExistence type="predicted"/>
<evidence type="ECO:0000313" key="3">
    <source>
        <dbReference type="Proteomes" id="UP000001064"/>
    </source>
</evidence>
<dbReference type="AlphaFoldDB" id="F0ZCX2"/>
<feature type="compositionally biased region" description="Basic and acidic residues" evidence="1">
    <location>
        <begin position="74"/>
        <end position="97"/>
    </location>
</feature>
<name>F0ZCX2_DICPU</name>
<sequence>MSKSNKKLKTLTKVSSSSVLELVQKKEKPDTQELRKPNNNSNRIINNNNENLNKTKKEDINGSLSQQPKTKITTSDDKIKNNKRNIDQIEQVTDRPPKKIKSTIDNIKSSNNNNNNNNNNNKSDISNINTNSNSNSITNSKVISKNFENKSTEIKAPTNTKPAENKSNNVQKVETKPKNTIDTKIVENKKSINNKPANIKKVETKTFDKIDEGKAISNNNTIKNKSNISTQNTKTTANKNIKPNDNSKPKQSEKISTEIEEKYDVIKVNSNEQQVIINNGVVDSKSLINSILGNIGSDYEESKEMSVEEDYSGLNFDCSTLSEQDIKALKDSYSNGLDKDMKEMEKQQKSLNQINEFTTNFKKFYTSGASKGTNQYSLEEFTDIINSILKTITVSTEFKNEYTIFSKAVRRYSQVQKKFISLKYLRISNKKIKNYFTSIELIKQLLENIKKFKSAPTKDFLEVFKASINHHIVESMEEAFLVMVEAANINGGILSVGHFAKFTMVALGSMGKVHSFMKQMRTNINDDMTKLNKFINKK</sequence>
<feature type="compositionally biased region" description="Low complexity" evidence="1">
    <location>
        <begin position="218"/>
        <end position="230"/>
    </location>
</feature>
<evidence type="ECO:0000256" key="1">
    <source>
        <dbReference type="SAM" id="MobiDB-lite"/>
    </source>
</evidence>
<dbReference type="Proteomes" id="UP000001064">
    <property type="component" value="Unassembled WGS sequence"/>
</dbReference>
<feature type="region of interest" description="Disordered" evidence="1">
    <location>
        <begin position="1"/>
        <end position="180"/>
    </location>
</feature>
<dbReference type="eggNOG" id="ENOG502RI6A">
    <property type="taxonomic scope" value="Eukaryota"/>
</dbReference>
<dbReference type="RefSeq" id="XP_003285272.1">
    <property type="nucleotide sequence ID" value="XM_003285224.1"/>
</dbReference>
<feature type="compositionally biased region" description="Basic residues" evidence="1">
    <location>
        <begin position="1"/>
        <end position="10"/>
    </location>
</feature>
<feature type="compositionally biased region" description="Low complexity" evidence="1">
    <location>
        <begin position="103"/>
        <end position="146"/>
    </location>
</feature>
<accession>F0ZCX2</accession>
<dbReference type="FunCoup" id="F0ZCX2">
    <property type="interactions" value="937"/>
</dbReference>
<feature type="compositionally biased region" description="Basic and acidic residues" evidence="1">
    <location>
        <begin position="245"/>
        <end position="254"/>
    </location>
</feature>
<dbReference type="InParanoid" id="F0ZCX2"/>
<organism evidence="2 3">
    <name type="scientific">Dictyostelium purpureum</name>
    <name type="common">Slime mold</name>
    <dbReference type="NCBI Taxonomy" id="5786"/>
    <lineage>
        <taxon>Eukaryota</taxon>
        <taxon>Amoebozoa</taxon>
        <taxon>Evosea</taxon>
        <taxon>Eumycetozoa</taxon>
        <taxon>Dictyostelia</taxon>
        <taxon>Dictyosteliales</taxon>
        <taxon>Dictyosteliaceae</taxon>
        <taxon>Dictyostelium</taxon>
    </lineage>
</organism>
<protein>
    <submittedName>
        <fullName evidence="2">Uncharacterized protein</fullName>
    </submittedName>
</protein>
<gene>
    <name evidence="2" type="ORF">DICPUDRAFT_149126</name>
</gene>
<keyword evidence="3" id="KW-1185">Reference proteome</keyword>
<feature type="compositionally biased region" description="Basic and acidic residues" evidence="1">
    <location>
        <begin position="23"/>
        <end position="36"/>
    </location>
</feature>
<reference evidence="3" key="1">
    <citation type="journal article" date="2011" name="Genome Biol.">
        <title>Comparative genomics of the social amoebae Dictyostelium discoideum and Dictyostelium purpureum.</title>
        <authorList>
            <consortium name="US DOE Joint Genome Institute (JGI-PGF)"/>
            <person name="Sucgang R."/>
            <person name="Kuo A."/>
            <person name="Tian X."/>
            <person name="Salerno W."/>
            <person name="Parikh A."/>
            <person name="Feasley C.L."/>
            <person name="Dalin E."/>
            <person name="Tu H."/>
            <person name="Huang E."/>
            <person name="Barry K."/>
            <person name="Lindquist E."/>
            <person name="Shapiro H."/>
            <person name="Bruce D."/>
            <person name="Schmutz J."/>
            <person name="Salamov A."/>
            <person name="Fey P."/>
            <person name="Gaudet P."/>
            <person name="Anjard C."/>
            <person name="Babu M.M."/>
            <person name="Basu S."/>
            <person name="Bushmanova Y."/>
            <person name="van der Wel H."/>
            <person name="Katoh-Kurasawa M."/>
            <person name="Dinh C."/>
            <person name="Coutinho P.M."/>
            <person name="Saito T."/>
            <person name="Elias M."/>
            <person name="Schaap P."/>
            <person name="Kay R.R."/>
            <person name="Henrissat B."/>
            <person name="Eichinger L."/>
            <person name="Rivero F."/>
            <person name="Putnam N.H."/>
            <person name="West C.M."/>
            <person name="Loomis W.F."/>
            <person name="Chisholm R.L."/>
            <person name="Shaulsky G."/>
            <person name="Strassmann J.E."/>
            <person name="Queller D.C."/>
            <person name="Kuspa A."/>
            <person name="Grigoriev I.V."/>
        </authorList>
    </citation>
    <scope>NUCLEOTIDE SEQUENCE [LARGE SCALE GENOMIC DNA]</scope>
    <source>
        <strain evidence="3">QSDP1</strain>
    </source>
</reference>
<feature type="compositionally biased region" description="Low complexity" evidence="1">
    <location>
        <begin position="11"/>
        <end position="22"/>
    </location>
</feature>